<dbReference type="InterPro" id="IPR036374">
    <property type="entry name" value="OxRdtase_Mopterin-bd_sf"/>
</dbReference>
<protein>
    <recommendedName>
        <fullName evidence="1">Oxidoreductase molybdopterin-binding domain-containing protein</fullName>
    </recommendedName>
</protein>
<dbReference type="SUPFAM" id="SSF56524">
    <property type="entry name" value="Oxidoreductase molybdopterin-binding domain"/>
    <property type="match status" value="1"/>
</dbReference>
<evidence type="ECO:0000259" key="1">
    <source>
        <dbReference type="Pfam" id="PF00174"/>
    </source>
</evidence>
<evidence type="ECO:0000313" key="3">
    <source>
        <dbReference type="Proteomes" id="UP000614460"/>
    </source>
</evidence>
<gene>
    <name evidence="2" type="ORF">GCM10011516_11450</name>
</gene>
<name>A0A8H9KWY4_9SPHI</name>
<keyword evidence="3" id="KW-1185">Reference proteome</keyword>
<organism evidence="2 3">
    <name type="scientific">Sphingobacterium cellulitidis</name>
    <dbReference type="NCBI Taxonomy" id="1768011"/>
    <lineage>
        <taxon>Bacteria</taxon>
        <taxon>Pseudomonadati</taxon>
        <taxon>Bacteroidota</taxon>
        <taxon>Sphingobacteriia</taxon>
        <taxon>Sphingobacteriales</taxon>
        <taxon>Sphingobacteriaceae</taxon>
        <taxon>Sphingobacterium</taxon>
    </lineage>
</organism>
<dbReference type="InterPro" id="IPR000572">
    <property type="entry name" value="OxRdtase_Mopterin-bd_dom"/>
</dbReference>
<evidence type="ECO:0000313" key="2">
    <source>
        <dbReference type="EMBL" id="GGE15373.1"/>
    </source>
</evidence>
<reference evidence="2" key="1">
    <citation type="journal article" date="2014" name="Int. J. Syst. Evol. Microbiol.">
        <title>Complete genome sequence of Corynebacterium casei LMG S-19264T (=DSM 44701T), isolated from a smear-ripened cheese.</title>
        <authorList>
            <consortium name="US DOE Joint Genome Institute (JGI-PGF)"/>
            <person name="Walter F."/>
            <person name="Albersmeier A."/>
            <person name="Kalinowski J."/>
            <person name="Ruckert C."/>
        </authorList>
    </citation>
    <scope>NUCLEOTIDE SEQUENCE</scope>
    <source>
        <strain evidence="2">CGMCC 1.15966</strain>
    </source>
</reference>
<reference evidence="2" key="2">
    <citation type="submission" date="2020-09" db="EMBL/GenBank/DDBJ databases">
        <authorList>
            <person name="Sun Q."/>
            <person name="Zhou Y."/>
        </authorList>
    </citation>
    <scope>NUCLEOTIDE SEQUENCE</scope>
    <source>
        <strain evidence="2">CGMCC 1.15966</strain>
    </source>
</reference>
<feature type="domain" description="Oxidoreductase molybdopterin-binding" evidence="1">
    <location>
        <begin position="29"/>
        <end position="149"/>
    </location>
</feature>
<accession>A0A8H9KWY4</accession>
<dbReference type="Gene3D" id="3.90.420.10">
    <property type="entry name" value="Oxidoreductase, molybdopterin-binding domain"/>
    <property type="match status" value="1"/>
</dbReference>
<dbReference type="EMBL" id="BMKM01000002">
    <property type="protein sequence ID" value="GGE15373.1"/>
    <property type="molecule type" value="Genomic_DNA"/>
</dbReference>
<dbReference type="AlphaFoldDB" id="A0A8H9KWY4"/>
<comment type="caution">
    <text evidence="2">The sequence shown here is derived from an EMBL/GenBank/DDBJ whole genome shotgun (WGS) entry which is preliminary data.</text>
</comment>
<dbReference type="RefSeq" id="WP_182498875.1">
    <property type="nucleotide sequence ID" value="NZ_BMKM01000002.1"/>
</dbReference>
<proteinExistence type="predicted"/>
<dbReference type="Pfam" id="PF00174">
    <property type="entry name" value="Oxidored_molyb"/>
    <property type="match status" value="1"/>
</dbReference>
<dbReference type="Proteomes" id="UP000614460">
    <property type="component" value="Unassembled WGS sequence"/>
</dbReference>
<sequence length="170" mass="18651">MKDLLKNIYLRRFSTIVLLLAIGIAPAFAQFKLKVSGEIEKPLELSLADLKEMPRKEAVLLDKDGGKHVYEGVSLSEILLKAGVPSGKDLRGEELSKYVLVKCSDGYQVLFSLAELDPSIADKNVILADKMDGKAIAENRGPLRIVAEGEKKPVRSSYQVEALILGKVKD</sequence>